<dbReference type="GeneID" id="70221094"/>
<comment type="caution">
    <text evidence="2">The sequence shown here is derived from an EMBL/GenBank/DDBJ whole genome shotgun (WGS) entry which is preliminary data.</text>
</comment>
<keyword evidence="3" id="KW-1185">Reference proteome</keyword>
<feature type="non-terminal residue" evidence="2">
    <location>
        <position position="93"/>
    </location>
</feature>
<proteinExistence type="predicted"/>
<evidence type="ECO:0008006" key="4">
    <source>
        <dbReference type="Google" id="ProtNLM"/>
    </source>
</evidence>
<dbReference type="RefSeq" id="XP_046056229.1">
    <property type="nucleotide sequence ID" value="XM_046191140.1"/>
</dbReference>
<dbReference type="EMBL" id="JAGMUX010000001">
    <property type="protein sequence ID" value="KAH7269461.1"/>
    <property type="molecule type" value="Genomic_DNA"/>
</dbReference>
<organism evidence="2 3">
    <name type="scientific">Fusarium redolens</name>
    <dbReference type="NCBI Taxonomy" id="48865"/>
    <lineage>
        <taxon>Eukaryota</taxon>
        <taxon>Fungi</taxon>
        <taxon>Dikarya</taxon>
        <taxon>Ascomycota</taxon>
        <taxon>Pezizomycotina</taxon>
        <taxon>Sordariomycetes</taxon>
        <taxon>Hypocreomycetidae</taxon>
        <taxon>Hypocreales</taxon>
        <taxon>Nectriaceae</taxon>
        <taxon>Fusarium</taxon>
        <taxon>Fusarium redolens species complex</taxon>
    </lineage>
</organism>
<reference evidence="2" key="1">
    <citation type="journal article" date="2021" name="Nat. Commun.">
        <title>Genetic determinants of endophytism in the Arabidopsis root mycobiome.</title>
        <authorList>
            <person name="Mesny F."/>
            <person name="Miyauchi S."/>
            <person name="Thiergart T."/>
            <person name="Pickel B."/>
            <person name="Atanasova L."/>
            <person name="Karlsson M."/>
            <person name="Huettel B."/>
            <person name="Barry K.W."/>
            <person name="Haridas S."/>
            <person name="Chen C."/>
            <person name="Bauer D."/>
            <person name="Andreopoulos W."/>
            <person name="Pangilinan J."/>
            <person name="LaButti K."/>
            <person name="Riley R."/>
            <person name="Lipzen A."/>
            <person name="Clum A."/>
            <person name="Drula E."/>
            <person name="Henrissat B."/>
            <person name="Kohler A."/>
            <person name="Grigoriev I.V."/>
            <person name="Martin F.M."/>
            <person name="Hacquard S."/>
        </authorList>
    </citation>
    <scope>NUCLEOTIDE SEQUENCE</scope>
    <source>
        <strain evidence="2">MPI-CAGE-AT-0023</strain>
    </source>
</reference>
<name>A0A9P9KVU4_FUSRE</name>
<evidence type="ECO:0000256" key="1">
    <source>
        <dbReference type="SAM" id="SignalP"/>
    </source>
</evidence>
<protein>
    <recommendedName>
        <fullName evidence="4">Secreted protein</fullName>
    </recommendedName>
</protein>
<accession>A0A9P9KVU4</accession>
<keyword evidence="1" id="KW-0732">Signal</keyword>
<evidence type="ECO:0000313" key="3">
    <source>
        <dbReference type="Proteomes" id="UP000720189"/>
    </source>
</evidence>
<sequence length="93" mass="10249">MSCMMFLMIVVRVSPLHHRQLTQRPGIWIRNDGYHASLSLFLLRRIPGRASKRPTHSNAAGASARVGLAKSGSLFDSSLYAGSVSQVQQLNKN</sequence>
<gene>
    <name evidence="2" type="ORF">BKA55DRAFT_548649</name>
</gene>
<feature type="chain" id="PRO_5040461330" description="Secreted protein" evidence="1">
    <location>
        <begin position="16"/>
        <end position="93"/>
    </location>
</feature>
<dbReference type="AlphaFoldDB" id="A0A9P9KVU4"/>
<feature type="signal peptide" evidence="1">
    <location>
        <begin position="1"/>
        <end position="15"/>
    </location>
</feature>
<dbReference type="Proteomes" id="UP000720189">
    <property type="component" value="Unassembled WGS sequence"/>
</dbReference>
<evidence type="ECO:0000313" key="2">
    <source>
        <dbReference type="EMBL" id="KAH7269461.1"/>
    </source>
</evidence>